<comment type="caution">
    <text evidence="1">The sequence shown here is derived from an EMBL/GenBank/DDBJ whole genome shotgun (WGS) entry which is preliminary data.</text>
</comment>
<evidence type="ECO:0000313" key="2">
    <source>
        <dbReference type="Proteomes" id="UP000807115"/>
    </source>
</evidence>
<accession>A0A921UAA7</accession>
<reference evidence="1" key="2">
    <citation type="submission" date="2020-10" db="EMBL/GenBank/DDBJ databases">
        <authorList>
            <person name="Cooper E.A."/>
            <person name="Brenton Z.W."/>
            <person name="Flinn B.S."/>
            <person name="Jenkins J."/>
            <person name="Shu S."/>
            <person name="Flowers D."/>
            <person name="Luo F."/>
            <person name="Wang Y."/>
            <person name="Xia P."/>
            <person name="Barry K."/>
            <person name="Daum C."/>
            <person name="Lipzen A."/>
            <person name="Yoshinaga Y."/>
            <person name="Schmutz J."/>
            <person name="Saski C."/>
            <person name="Vermerris W."/>
            <person name="Kresovich S."/>
        </authorList>
    </citation>
    <scope>NUCLEOTIDE SEQUENCE</scope>
</reference>
<organism evidence="1 2">
    <name type="scientific">Sorghum bicolor</name>
    <name type="common">Sorghum</name>
    <name type="synonym">Sorghum vulgare</name>
    <dbReference type="NCBI Taxonomy" id="4558"/>
    <lineage>
        <taxon>Eukaryota</taxon>
        <taxon>Viridiplantae</taxon>
        <taxon>Streptophyta</taxon>
        <taxon>Embryophyta</taxon>
        <taxon>Tracheophyta</taxon>
        <taxon>Spermatophyta</taxon>
        <taxon>Magnoliopsida</taxon>
        <taxon>Liliopsida</taxon>
        <taxon>Poales</taxon>
        <taxon>Poaceae</taxon>
        <taxon>PACMAD clade</taxon>
        <taxon>Panicoideae</taxon>
        <taxon>Andropogonodae</taxon>
        <taxon>Andropogoneae</taxon>
        <taxon>Sorghinae</taxon>
        <taxon>Sorghum</taxon>
    </lineage>
</organism>
<name>A0A921UAA7_SORBI</name>
<dbReference type="AlphaFoldDB" id="A0A921UAA7"/>
<dbReference type="EMBL" id="CM027686">
    <property type="protein sequence ID" value="KAG0524637.1"/>
    <property type="molecule type" value="Genomic_DNA"/>
</dbReference>
<sequence>MLGWSCSKEAAVGLNGRSVQGRDDSYASAYNLSRPWYSMEQEFWSSMSFPR</sequence>
<protein>
    <submittedName>
        <fullName evidence="1">Uncharacterized protein</fullName>
    </submittedName>
</protein>
<gene>
    <name evidence="1" type="ORF">BDA96_07G228700</name>
</gene>
<evidence type="ECO:0000313" key="1">
    <source>
        <dbReference type="EMBL" id="KAG0524637.1"/>
    </source>
</evidence>
<proteinExistence type="predicted"/>
<reference evidence="1" key="1">
    <citation type="journal article" date="2019" name="BMC Genomics">
        <title>A new reference genome for Sorghum bicolor reveals high levels of sequence similarity between sweet and grain genotypes: implications for the genetics of sugar metabolism.</title>
        <authorList>
            <person name="Cooper E.A."/>
            <person name="Brenton Z.W."/>
            <person name="Flinn B.S."/>
            <person name="Jenkins J."/>
            <person name="Shu S."/>
            <person name="Flowers D."/>
            <person name="Luo F."/>
            <person name="Wang Y."/>
            <person name="Xia P."/>
            <person name="Barry K."/>
            <person name="Daum C."/>
            <person name="Lipzen A."/>
            <person name="Yoshinaga Y."/>
            <person name="Schmutz J."/>
            <person name="Saski C."/>
            <person name="Vermerris W."/>
            <person name="Kresovich S."/>
        </authorList>
    </citation>
    <scope>NUCLEOTIDE SEQUENCE</scope>
</reference>
<dbReference type="Proteomes" id="UP000807115">
    <property type="component" value="Chromosome 7"/>
</dbReference>